<evidence type="ECO:0000259" key="4">
    <source>
        <dbReference type="Pfam" id="PF08545"/>
    </source>
</evidence>
<dbReference type="Gene3D" id="3.40.47.10">
    <property type="match status" value="1"/>
</dbReference>
<feature type="domain" description="Beta-ketoacyl-[acyl-carrier-protein] synthase III C-terminal" evidence="3">
    <location>
        <begin position="249"/>
        <end position="336"/>
    </location>
</feature>
<dbReference type="InterPro" id="IPR013747">
    <property type="entry name" value="ACP_syn_III_C"/>
</dbReference>
<dbReference type="Pfam" id="PF08541">
    <property type="entry name" value="ACP_syn_III_C"/>
    <property type="match status" value="1"/>
</dbReference>
<accession>A0A644WVA8</accession>
<feature type="domain" description="Beta-ketoacyl-[acyl-carrier-protein] synthase III N-terminal" evidence="4">
    <location>
        <begin position="116"/>
        <end position="190"/>
    </location>
</feature>
<dbReference type="PANTHER" id="PTHR34069">
    <property type="entry name" value="3-OXOACYL-[ACYL-CARRIER-PROTEIN] SYNTHASE 3"/>
    <property type="match status" value="1"/>
</dbReference>
<dbReference type="PANTHER" id="PTHR34069:SF2">
    <property type="entry name" value="BETA-KETOACYL-[ACYL-CARRIER-PROTEIN] SYNTHASE III"/>
    <property type="match status" value="1"/>
</dbReference>
<protein>
    <submittedName>
        <fullName evidence="5">3-oxoacyl-[acyl-carrier-protein] synthase 3</fullName>
        <ecNumber evidence="5">2.3.1.180</ecNumber>
    </submittedName>
</protein>
<dbReference type="CDD" id="cd00830">
    <property type="entry name" value="KAS_III"/>
    <property type="match status" value="1"/>
</dbReference>
<evidence type="ECO:0000313" key="5">
    <source>
        <dbReference type="EMBL" id="MPM07855.1"/>
    </source>
</evidence>
<sequence>MREKNINIISTGIYHPSNRVHNDYFINHFNKMGIEVEGLLNHLEREYRYISDDPNETVITMGYKASISALKEANLSIKDIDLLIFATDTPEYTSPSNAIKVLEMLGGSDIRIKMAYDTNSNCLGMITALDQASRILMTNKRFKRALVVGGILFSSVGSPNDSVSYANFGDAAAAVVLEKIEEDEKRGFIDSIHLAQTAECNNILMPRAGYSKVIKGQIKNEDDKKWSWEPFDGNFISDVWVDLIKQIAEDNEIKAKDINHLIFSQFTIPDARLTLEKLNIDKNRTTYIGNEFGYTGTTSPIIALDRALKSGKIKKNDYVTLSSMGSGSVVTVLLFRF</sequence>
<reference evidence="5" key="1">
    <citation type="submission" date="2019-08" db="EMBL/GenBank/DDBJ databases">
        <authorList>
            <person name="Kucharzyk K."/>
            <person name="Murdoch R.W."/>
            <person name="Higgins S."/>
            <person name="Loffler F."/>
        </authorList>
    </citation>
    <scope>NUCLEOTIDE SEQUENCE</scope>
</reference>
<dbReference type="EMBL" id="VSSQ01001383">
    <property type="protein sequence ID" value="MPM07855.1"/>
    <property type="molecule type" value="Genomic_DNA"/>
</dbReference>
<evidence type="ECO:0000259" key="3">
    <source>
        <dbReference type="Pfam" id="PF08541"/>
    </source>
</evidence>
<proteinExistence type="predicted"/>
<keyword evidence="2 5" id="KW-0012">Acyltransferase</keyword>
<comment type="caution">
    <text evidence="5">The sequence shown here is derived from an EMBL/GenBank/DDBJ whole genome shotgun (WGS) entry which is preliminary data.</text>
</comment>
<dbReference type="EC" id="2.3.1.180" evidence="5"/>
<dbReference type="InterPro" id="IPR013751">
    <property type="entry name" value="ACP_syn_III_N"/>
</dbReference>
<dbReference type="GO" id="GO:0033818">
    <property type="term" value="F:beta-ketoacyl-acyl-carrier-protein synthase III activity"/>
    <property type="evidence" value="ECO:0007669"/>
    <property type="project" value="UniProtKB-EC"/>
</dbReference>
<dbReference type="GO" id="GO:0006633">
    <property type="term" value="P:fatty acid biosynthetic process"/>
    <property type="evidence" value="ECO:0007669"/>
    <property type="project" value="InterPro"/>
</dbReference>
<gene>
    <name evidence="5" type="primary">fabH_27</name>
    <name evidence="5" type="ORF">SDC9_54164</name>
</gene>
<dbReference type="GO" id="GO:0004315">
    <property type="term" value="F:3-oxoacyl-[acyl-carrier-protein] synthase activity"/>
    <property type="evidence" value="ECO:0007669"/>
    <property type="project" value="InterPro"/>
</dbReference>
<name>A0A644WVA8_9ZZZZ</name>
<dbReference type="GO" id="GO:0044550">
    <property type="term" value="P:secondary metabolite biosynthetic process"/>
    <property type="evidence" value="ECO:0007669"/>
    <property type="project" value="TreeGrafter"/>
</dbReference>
<dbReference type="SUPFAM" id="SSF53901">
    <property type="entry name" value="Thiolase-like"/>
    <property type="match status" value="2"/>
</dbReference>
<evidence type="ECO:0000256" key="2">
    <source>
        <dbReference type="ARBA" id="ARBA00023315"/>
    </source>
</evidence>
<organism evidence="5">
    <name type="scientific">bioreactor metagenome</name>
    <dbReference type="NCBI Taxonomy" id="1076179"/>
    <lineage>
        <taxon>unclassified sequences</taxon>
        <taxon>metagenomes</taxon>
        <taxon>ecological metagenomes</taxon>
    </lineage>
</organism>
<keyword evidence="1 5" id="KW-0808">Transferase</keyword>
<evidence type="ECO:0000256" key="1">
    <source>
        <dbReference type="ARBA" id="ARBA00022679"/>
    </source>
</evidence>
<dbReference type="Pfam" id="PF08545">
    <property type="entry name" value="ACP_syn_III"/>
    <property type="match status" value="1"/>
</dbReference>
<dbReference type="AlphaFoldDB" id="A0A644WVA8"/>
<dbReference type="InterPro" id="IPR016039">
    <property type="entry name" value="Thiolase-like"/>
</dbReference>